<dbReference type="InterPro" id="IPR036812">
    <property type="entry name" value="NAD(P)_OxRdtase_dom_sf"/>
</dbReference>
<evidence type="ECO:0000256" key="2">
    <source>
        <dbReference type="ARBA" id="ARBA00023004"/>
    </source>
</evidence>
<reference evidence="5 6" key="1">
    <citation type="submission" date="2020-10" db="EMBL/GenBank/DDBJ databases">
        <title>Complete genome sequence of Paludibaculum fermentans P105T, a facultatively anaerobic acidobacterium capable of dissimilatory Fe(III) reduction.</title>
        <authorList>
            <person name="Dedysh S.N."/>
            <person name="Beletsky A.V."/>
            <person name="Kulichevskaya I.S."/>
            <person name="Mardanov A.V."/>
            <person name="Ravin N.V."/>
        </authorList>
    </citation>
    <scope>NUCLEOTIDE SEQUENCE [LARGE SCALE GENOMIC DNA]</scope>
    <source>
        <strain evidence="5 6">P105</strain>
    </source>
</reference>
<protein>
    <submittedName>
        <fullName evidence="5">Aldo/keto reductase</fullName>
    </submittedName>
</protein>
<accession>A0A7S7NVG5</accession>
<keyword evidence="1" id="KW-0479">Metal-binding</keyword>
<dbReference type="RefSeq" id="WP_194452158.1">
    <property type="nucleotide sequence ID" value="NZ_CP063849.1"/>
</dbReference>
<dbReference type="InterPro" id="IPR053135">
    <property type="entry name" value="AKR2_Oxidoreductase"/>
</dbReference>
<evidence type="ECO:0000259" key="4">
    <source>
        <dbReference type="Pfam" id="PF00248"/>
    </source>
</evidence>
<dbReference type="GO" id="GO:0046872">
    <property type="term" value="F:metal ion binding"/>
    <property type="evidence" value="ECO:0007669"/>
    <property type="project" value="UniProtKB-KW"/>
</dbReference>
<dbReference type="PROSITE" id="PS00198">
    <property type="entry name" value="4FE4S_FER_1"/>
    <property type="match status" value="1"/>
</dbReference>
<dbReference type="Proteomes" id="UP000593892">
    <property type="component" value="Chromosome"/>
</dbReference>
<feature type="domain" description="NADP-dependent oxidoreductase" evidence="4">
    <location>
        <begin position="56"/>
        <end position="274"/>
    </location>
</feature>
<evidence type="ECO:0000256" key="3">
    <source>
        <dbReference type="ARBA" id="ARBA00023014"/>
    </source>
</evidence>
<dbReference type="PANTHER" id="PTHR43312:SF1">
    <property type="entry name" value="NADP-DEPENDENT OXIDOREDUCTASE DOMAIN-CONTAINING PROTEIN"/>
    <property type="match status" value="1"/>
</dbReference>
<dbReference type="GO" id="GO:0051536">
    <property type="term" value="F:iron-sulfur cluster binding"/>
    <property type="evidence" value="ECO:0007669"/>
    <property type="project" value="UniProtKB-KW"/>
</dbReference>
<evidence type="ECO:0000313" key="5">
    <source>
        <dbReference type="EMBL" id="QOY90495.1"/>
    </source>
</evidence>
<keyword evidence="3" id="KW-0411">Iron-sulfur</keyword>
<evidence type="ECO:0000313" key="6">
    <source>
        <dbReference type="Proteomes" id="UP000593892"/>
    </source>
</evidence>
<dbReference type="AlphaFoldDB" id="A0A7S7NVG5"/>
<evidence type="ECO:0000256" key="1">
    <source>
        <dbReference type="ARBA" id="ARBA00022723"/>
    </source>
</evidence>
<sequence length="374" mass="40664">MSATRRGFLAGIGLAGTVGLEAAPSAIEMPKRTLGKTGIKVTVLGFGCMTTSDPTVIEQAADAGINWFDTARGYQNGNNERMVGAALKSRRDKLHITSKTPGKTKAEVLANLDTTLKELQTDHIDVWYLHSRSTPAAAPDELFDAQDEAVKAGKVRFKGVSFHSGHKEMIPFLIEKKRTDVLLMSYNFTMDPELDTLIDKANAAGMGIVAMKVMAGGFRQNKQGSPMFEKLSKTGTMAAALKWAVRRPAIHTSIPGIMDADQLDENFKAVAAGYRKEVDDKLLAAQLKFISPLYCRFCGSCSGKCAQGLPVSDIIRYVSYAEGYGEFALGRENYQTLPENLQQVKCGDCTNCSINCPNGVRVAERVARAQEMFA</sequence>
<dbReference type="CDD" id="cd19105">
    <property type="entry name" value="AKR_unchar"/>
    <property type="match status" value="1"/>
</dbReference>
<proteinExistence type="predicted"/>
<gene>
    <name evidence="5" type="ORF">IRI77_11240</name>
</gene>
<dbReference type="PANTHER" id="PTHR43312">
    <property type="entry name" value="D-THREO-ALDOSE 1-DEHYDROGENASE"/>
    <property type="match status" value="1"/>
</dbReference>
<keyword evidence="2" id="KW-0408">Iron</keyword>
<name>A0A7S7NVG5_PALFE</name>
<dbReference type="InterPro" id="IPR017900">
    <property type="entry name" value="4Fe4S_Fe_S_CS"/>
</dbReference>
<dbReference type="Gene3D" id="3.20.20.100">
    <property type="entry name" value="NADP-dependent oxidoreductase domain"/>
    <property type="match status" value="1"/>
</dbReference>
<dbReference type="KEGG" id="pfer:IRI77_11240"/>
<keyword evidence="6" id="KW-1185">Reference proteome</keyword>
<dbReference type="EMBL" id="CP063849">
    <property type="protein sequence ID" value="QOY90495.1"/>
    <property type="molecule type" value="Genomic_DNA"/>
</dbReference>
<dbReference type="SUPFAM" id="SSF51430">
    <property type="entry name" value="NAD(P)-linked oxidoreductase"/>
    <property type="match status" value="1"/>
</dbReference>
<organism evidence="5 6">
    <name type="scientific">Paludibaculum fermentans</name>
    <dbReference type="NCBI Taxonomy" id="1473598"/>
    <lineage>
        <taxon>Bacteria</taxon>
        <taxon>Pseudomonadati</taxon>
        <taxon>Acidobacteriota</taxon>
        <taxon>Terriglobia</taxon>
        <taxon>Bryobacterales</taxon>
        <taxon>Bryobacteraceae</taxon>
        <taxon>Paludibaculum</taxon>
    </lineage>
</organism>
<dbReference type="Pfam" id="PF00248">
    <property type="entry name" value="Aldo_ket_red"/>
    <property type="match status" value="1"/>
</dbReference>
<dbReference type="InterPro" id="IPR023210">
    <property type="entry name" value="NADP_OxRdtase_dom"/>
</dbReference>